<dbReference type="RefSeq" id="WP_088260511.1">
    <property type="nucleotide sequence ID" value="NZ_NIDE01000020.1"/>
</dbReference>
<dbReference type="InterPro" id="IPR027811">
    <property type="entry name" value="CRISPR-assoc_Csx13_C"/>
</dbReference>
<evidence type="ECO:0000313" key="2">
    <source>
        <dbReference type="Proteomes" id="UP000214646"/>
    </source>
</evidence>
<reference evidence="2" key="1">
    <citation type="submission" date="2017-06" db="EMBL/GenBank/DDBJ databases">
        <title>Genome analysis of Fimbriiglobus ruber SP5, the first member of the order Planctomycetales with confirmed chitinolytic capability.</title>
        <authorList>
            <person name="Ravin N.V."/>
            <person name="Rakitin A.L."/>
            <person name="Ivanova A.A."/>
            <person name="Beletsky A.V."/>
            <person name="Kulichevskaya I.S."/>
            <person name="Mardanov A.V."/>
            <person name="Dedysh S.N."/>
        </authorList>
    </citation>
    <scope>NUCLEOTIDE SEQUENCE [LARGE SCALE GENOMIC DNA]</scope>
    <source>
        <strain evidence="2">SP5</strain>
    </source>
</reference>
<accession>A0A225D6Q4</accession>
<dbReference type="EMBL" id="NIDE01000020">
    <property type="protein sequence ID" value="OWK34208.1"/>
    <property type="molecule type" value="Genomic_DNA"/>
</dbReference>
<organism evidence="1 2">
    <name type="scientific">Fimbriiglobus ruber</name>
    <dbReference type="NCBI Taxonomy" id="1908690"/>
    <lineage>
        <taxon>Bacteria</taxon>
        <taxon>Pseudomonadati</taxon>
        <taxon>Planctomycetota</taxon>
        <taxon>Planctomycetia</taxon>
        <taxon>Gemmatales</taxon>
        <taxon>Gemmataceae</taxon>
        <taxon>Fimbriiglobus</taxon>
    </lineage>
</organism>
<keyword evidence="2" id="KW-1185">Reference proteome</keyword>
<protein>
    <submittedName>
        <fullName evidence="1">CRISPR-associated protein</fullName>
    </submittedName>
</protein>
<dbReference type="AlphaFoldDB" id="A0A225D6Q4"/>
<dbReference type="NCBIfam" id="TIGR03486">
    <property type="entry name" value="cas_csx13_C"/>
    <property type="match status" value="1"/>
</dbReference>
<comment type="caution">
    <text evidence="1">The sequence shown here is derived from an EMBL/GenBank/DDBJ whole genome shotgun (WGS) entry which is preliminary data.</text>
</comment>
<dbReference type="GO" id="GO:0051607">
    <property type="term" value="P:defense response to virus"/>
    <property type="evidence" value="ECO:0007669"/>
    <property type="project" value="InterPro"/>
</dbReference>
<dbReference type="OrthoDB" id="226605at2"/>
<dbReference type="InterPro" id="IPR019989">
    <property type="entry name" value="CRISPR-assoc_Csx13_N"/>
</dbReference>
<dbReference type="NCBIfam" id="TIGR03485">
    <property type="entry name" value="cas_csx13_N"/>
    <property type="match status" value="1"/>
</dbReference>
<evidence type="ECO:0000313" key="1">
    <source>
        <dbReference type="EMBL" id="OWK34208.1"/>
    </source>
</evidence>
<gene>
    <name evidence="1" type="ORF">FRUB_10179</name>
</gene>
<proteinExistence type="predicted"/>
<dbReference type="Proteomes" id="UP000214646">
    <property type="component" value="Unassembled WGS sequence"/>
</dbReference>
<sequence>MAKVTKAPAPDHLTMGLFGPGMSLLHRAGLGGLACTLRAMEREQGDRVPTVSGGDALAWDVTEQTVSLRFGRPENAAELLKRLFAFAFTVRKDGLISLPGQYDIEPPAAILADLQSGLTLTFLQHGKVRQLAKESTTVIYDPEGEGVPGVVVEYRKCSGFKHQDGWELFVDKKGCLVRDVMKVDGPISPGTVVRHVAFTADTAVEDVPERMLPLYFALVGCLSLPVNRGVAALLVPDVQNLLDFVFDRPAMTPSTAAQCQIANAADAGLQAQWRLRRNPVRAARMQSRGRQLVRGTAIPSCHVMTFTPTPWASQQKSRVATITVPEGDDKLLDRFDRALTHLPTRIVTRTISESTGRGKQKVTTERRESFRSDSVVRPLIAENLALGRPWYAGFRDLMTKINPATGNPFRDRLPFERGGLHAMIADDTMWDTAGERIVVQAVHEALRGRYAQIADENKKNPVAMRNRFGGEYDRWRLAFAGSKTADQFRRALCDLFSRAGRNQVLQKQWADVLPMLRQNNWQHARDLALLALCSYQGNRTETTEPTPDQE</sequence>
<name>A0A225D6Q4_9BACT</name>